<reference evidence="2" key="1">
    <citation type="submission" date="2016-04" db="EMBL/GenBank/DDBJ databases">
        <authorList>
            <person name="Evans L.H."/>
            <person name="Alamgir A."/>
            <person name="Owens N."/>
            <person name="Weber N.D."/>
            <person name="Virtaneva K."/>
            <person name="Barbian K."/>
            <person name="Babar A."/>
            <person name="Rosenke K."/>
        </authorList>
    </citation>
    <scope>NUCLEOTIDE SEQUENCE</scope>
    <source>
        <strain evidence="2">86-2</strain>
    </source>
</reference>
<sequence length="568" mass="66696">MKKGYICLITIYIFIMLRKFDFRNYKAFDQGSIELKPITILLGANSSGKSSLLQLLLLFEQTLNTERGYESALKLNGKYTSLGETENIFKNKDLDKKLSFAFEIEFDSLHEYFRETRNLKRFIERDIDDMHYEFKKIEAKLLTRDYRFRTRTLSSDANFLNYVKDIKKIKKEILNNYPKENVLFEELSSEYEKEKLFSENPRLKRVFNKELNEYIEAYQALESLSNLKIRKFVIEYGVHYNKKHNTLDISSVSIRNNDVLLIEYKIERNKGHKKFILTSEILNNRILNKYRITFGRNTDFEALDLVPKDRSEDTLKYNRGYIGDSIFCSMLIRFINIFSSSLHRSFSNSRINYISPLRAFPKRYYFLDESNVSSSLDSIDGDNLTEILKKEHRLTQKVNKWLNNFELSVSIEDVKEVIHRLKVTQNGLSLDITDVGFGISQVLPIIVQGFLSKNESITIIEQPEIHLHPKMQAELADLFIDVITSDENNKALLIETHSESILKRLRRRIAEGKISNEDVAIYFIHSRQKKSSSAKVERLAISNTGAFDWPKEFYSTDLEDTTEYLKYQ</sequence>
<dbReference type="SUPFAM" id="SSF52540">
    <property type="entry name" value="P-loop containing nucleoside triphosphate hydrolases"/>
    <property type="match status" value="1"/>
</dbReference>
<evidence type="ECO:0000313" key="2">
    <source>
        <dbReference type="EMBL" id="SBV92866.1"/>
    </source>
</evidence>
<gene>
    <name evidence="2" type="ORF">KL86DYS2_10440</name>
</gene>
<dbReference type="InterPro" id="IPR051396">
    <property type="entry name" value="Bact_Antivir_Def_Nuclease"/>
</dbReference>
<dbReference type="Pfam" id="PF13175">
    <property type="entry name" value="AAA_15"/>
    <property type="match status" value="1"/>
</dbReference>
<dbReference type="EMBL" id="FLUL01000001">
    <property type="protein sequence ID" value="SBV92866.1"/>
    <property type="molecule type" value="Genomic_DNA"/>
</dbReference>
<protein>
    <submittedName>
        <fullName evidence="2">Putative AAA domain protein</fullName>
    </submittedName>
</protein>
<organism evidence="2">
    <name type="scientific">uncultured Dysgonomonas sp</name>
    <dbReference type="NCBI Taxonomy" id="206096"/>
    <lineage>
        <taxon>Bacteria</taxon>
        <taxon>Pseudomonadati</taxon>
        <taxon>Bacteroidota</taxon>
        <taxon>Bacteroidia</taxon>
        <taxon>Bacteroidales</taxon>
        <taxon>Dysgonomonadaceae</taxon>
        <taxon>Dysgonomonas</taxon>
        <taxon>environmental samples</taxon>
    </lineage>
</organism>
<feature type="domain" description="Endonuclease GajA/Old nuclease/RecF-like AAA" evidence="1">
    <location>
        <begin position="16"/>
        <end position="501"/>
    </location>
</feature>
<name>A0A212J087_9BACT</name>
<dbReference type="PANTHER" id="PTHR43581">
    <property type="entry name" value="ATP/GTP PHOSPHATASE"/>
    <property type="match status" value="1"/>
</dbReference>
<dbReference type="InterPro" id="IPR027417">
    <property type="entry name" value="P-loop_NTPase"/>
</dbReference>
<dbReference type="InterPro" id="IPR041685">
    <property type="entry name" value="AAA_GajA/Old/RecF-like"/>
</dbReference>
<accession>A0A212J087</accession>
<dbReference type="PANTHER" id="PTHR43581:SF2">
    <property type="entry name" value="EXCINUCLEASE ATPASE SUBUNIT"/>
    <property type="match status" value="1"/>
</dbReference>
<evidence type="ECO:0000259" key="1">
    <source>
        <dbReference type="Pfam" id="PF13175"/>
    </source>
</evidence>
<dbReference type="RefSeq" id="WP_296946685.1">
    <property type="nucleotide sequence ID" value="NZ_LT599021.1"/>
</dbReference>
<dbReference type="AlphaFoldDB" id="A0A212J087"/>
<proteinExistence type="predicted"/>
<dbReference type="Gene3D" id="3.40.50.300">
    <property type="entry name" value="P-loop containing nucleotide triphosphate hydrolases"/>
    <property type="match status" value="1"/>
</dbReference>